<evidence type="ECO:0000313" key="1">
    <source>
        <dbReference type="Proteomes" id="UP000887580"/>
    </source>
</evidence>
<reference evidence="2" key="1">
    <citation type="submission" date="2022-11" db="UniProtKB">
        <authorList>
            <consortium name="WormBaseParasite"/>
        </authorList>
    </citation>
    <scope>IDENTIFICATION</scope>
</reference>
<accession>A0AC35EUV1</accession>
<protein>
    <submittedName>
        <fullName evidence="2">Uncharacterized protein</fullName>
    </submittedName>
</protein>
<organism evidence="1 2">
    <name type="scientific">Panagrolaimus sp. PS1159</name>
    <dbReference type="NCBI Taxonomy" id="55785"/>
    <lineage>
        <taxon>Eukaryota</taxon>
        <taxon>Metazoa</taxon>
        <taxon>Ecdysozoa</taxon>
        <taxon>Nematoda</taxon>
        <taxon>Chromadorea</taxon>
        <taxon>Rhabditida</taxon>
        <taxon>Tylenchina</taxon>
        <taxon>Panagrolaimomorpha</taxon>
        <taxon>Panagrolaimoidea</taxon>
        <taxon>Panagrolaimidae</taxon>
        <taxon>Panagrolaimus</taxon>
    </lineage>
</organism>
<dbReference type="Proteomes" id="UP000887580">
    <property type="component" value="Unplaced"/>
</dbReference>
<proteinExistence type="predicted"/>
<sequence>MWSNENNSLRDIEGDTSSWTNMSPWSNNTRSGTINPTSRSNGSQSSITQSQGYSSVPMRQPSRSWDLHTHQQYNSGINSRWGSNSNWSAAAVPPTNDACSPPGASLNSPVKGTSDIWGPPPSQQQQQQLQ</sequence>
<name>A0AC35EUV1_9BILA</name>
<evidence type="ECO:0000313" key="2">
    <source>
        <dbReference type="WBParaSite" id="PS1159_v2.g10852.t1"/>
    </source>
</evidence>
<dbReference type="WBParaSite" id="PS1159_v2.g10852.t1">
    <property type="protein sequence ID" value="PS1159_v2.g10852.t1"/>
    <property type="gene ID" value="PS1159_v2.g10852"/>
</dbReference>